<comment type="caution">
    <text evidence="3">The sequence shown here is derived from an EMBL/GenBank/DDBJ whole genome shotgun (WGS) entry which is preliminary data.</text>
</comment>
<feature type="domain" description="Mycothiol-dependent maleylpyruvate isomerase metal-binding" evidence="2">
    <location>
        <begin position="24"/>
        <end position="155"/>
    </location>
</feature>
<evidence type="ECO:0000313" key="4">
    <source>
        <dbReference type="Proteomes" id="UP001165042"/>
    </source>
</evidence>
<evidence type="ECO:0000259" key="2">
    <source>
        <dbReference type="Pfam" id="PF11716"/>
    </source>
</evidence>
<dbReference type="Pfam" id="PF11716">
    <property type="entry name" value="MDMPI_N"/>
    <property type="match status" value="1"/>
</dbReference>
<dbReference type="Gene3D" id="1.20.120.450">
    <property type="entry name" value="dinb family like domain"/>
    <property type="match status" value="1"/>
</dbReference>
<keyword evidence="4" id="KW-1185">Reference proteome</keyword>
<dbReference type="InterPro" id="IPR034660">
    <property type="entry name" value="DinB/YfiT-like"/>
</dbReference>
<protein>
    <submittedName>
        <fullName evidence="3">TIGR03084 family protein</fullName>
    </submittedName>
</protein>
<evidence type="ECO:0000259" key="1">
    <source>
        <dbReference type="Pfam" id="PF08608"/>
    </source>
</evidence>
<dbReference type="NCBIfam" id="TIGR03083">
    <property type="entry name" value="maleylpyruvate isomerase family mycothiol-dependent enzyme"/>
    <property type="match status" value="1"/>
</dbReference>
<dbReference type="InterPro" id="IPR013917">
    <property type="entry name" value="tRNA_wybutosine-synth"/>
</dbReference>
<gene>
    <name evidence="3" type="ORF">Aglo03_21820</name>
</gene>
<evidence type="ECO:0000313" key="3">
    <source>
        <dbReference type="EMBL" id="GLW91366.1"/>
    </source>
</evidence>
<dbReference type="InterPro" id="IPR017518">
    <property type="entry name" value="CHP03084"/>
</dbReference>
<dbReference type="InterPro" id="IPR024344">
    <property type="entry name" value="MDMPI_metal-binding"/>
</dbReference>
<dbReference type="AlphaFoldDB" id="A0A9W6QHV2"/>
<dbReference type="EMBL" id="BSSD01000003">
    <property type="protein sequence ID" value="GLW91366.1"/>
    <property type="molecule type" value="Genomic_DNA"/>
</dbReference>
<dbReference type="NCBIfam" id="TIGR03084">
    <property type="entry name" value="TIGR03084 family metal-binding protein"/>
    <property type="match status" value="1"/>
</dbReference>
<accession>A0A9W6QHV2</accession>
<name>A0A9W6QHV2_9PSEU</name>
<dbReference type="InterPro" id="IPR017517">
    <property type="entry name" value="Maleyloyr_isom"/>
</dbReference>
<dbReference type="SUPFAM" id="SSF109854">
    <property type="entry name" value="DinB/YfiT-like putative metalloenzymes"/>
    <property type="match status" value="1"/>
</dbReference>
<dbReference type="GO" id="GO:0046872">
    <property type="term" value="F:metal ion binding"/>
    <property type="evidence" value="ECO:0007669"/>
    <property type="project" value="InterPro"/>
</dbReference>
<organism evidence="3 4">
    <name type="scientific">Actinokineospora globicatena</name>
    <dbReference type="NCBI Taxonomy" id="103729"/>
    <lineage>
        <taxon>Bacteria</taxon>
        <taxon>Bacillati</taxon>
        <taxon>Actinomycetota</taxon>
        <taxon>Actinomycetes</taxon>
        <taxon>Pseudonocardiales</taxon>
        <taxon>Pseudonocardiaceae</taxon>
        <taxon>Actinokineospora</taxon>
    </lineage>
</organism>
<proteinExistence type="predicted"/>
<feature type="domain" description="tRNA wybutosine-synthesis" evidence="1">
    <location>
        <begin position="192"/>
        <end position="235"/>
    </location>
</feature>
<reference evidence="3" key="1">
    <citation type="submission" date="2023-02" db="EMBL/GenBank/DDBJ databases">
        <title>Actinokineospora globicatena NBRC 15670.</title>
        <authorList>
            <person name="Ichikawa N."/>
            <person name="Sato H."/>
            <person name="Tonouchi N."/>
        </authorList>
    </citation>
    <scope>NUCLEOTIDE SEQUENCE</scope>
    <source>
        <strain evidence="3">NBRC 15670</strain>
    </source>
</reference>
<sequence>MLENWFGSCHGGVVIELAALLADLRDEGAEVDALVADLPAGGWRTPTPAPGWTVAHQVAHLAWTDERALLAATDPAGFAAELAGITGRFVDQGAEEGARLEPAELLRRWRASRARLAEVLAAAEGKVPWYGPPMSPASMATARIMETWAHGGDIADALGVRRVPTRRLRHVAHIGVRTRDFAYLVRGLPVPVEAFRVELTGPDGEVWTWGPAEADQRVVGSAVDFCLVVTQRLHRSGADLVAVGAEAERWLGIAQAFAGPPGAGRAP</sequence>
<dbReference type="Pfam" id="PF08608">
    <property type="entry name" value="Wyosine_form"/>
    <property type="match status" value="1"/>
</dbReference>
<dbReference type="Proteomes" id="UP001165042">
    <property type="component" value="Unassembled WGS sequence"/>
</dbReference>